<evidence type="ECO:0000256" key="2">
    <source>
        <dbReference type="ARBA" id="ARBA00023015"/>
    </source>
</evidence>
<keyword evidence="2" id="KW-0805">Transcription regulation</keyword>
<feature type="domain" description="HTH lysR-type" evidence="5">
    <location>
        <begin position="36"/>
        <end position="93"/>
    </location>
</feature>
<dbReference type="InterPro" id="IPR036388">
    <property type="entry name" value="WH-like_DNA-bd_sf"/>
</dbReference>
<dbReference type="InterPro" id="IPR050389">
    <property type="entry name" value="LysR-type_TF"/>
</dbReference>
<dbReference type="Gene3D" id="1.10.10.10">
    <property type="entry name" value="Winged helix-like DNA-binding domain superfamily/Winged helix DNA-binding domain"/>
    <property type="match status" value="1"/>
</dbReference>
<name>A0ABU8SC67_9SPHN</name>
<dbReference type="InterPro" id="IPR005119">
    <property type="entry name" value="LysR_subst-bd"/>
</dbReference>
<keyword evidence="7" id="KW-1185">Reference proteome</keyword>
<dbReference type="PROSITE" id="PS50931">
    <property type="entry name" value="HTH_LYSR"/>
    <property type="match status" value="1"/>
</dbReference>
<dbReference type="Pfam" id="PF03466">
    <property type="entry name" value="LysR_substrate"/>
    <property type="match status" value="1"/>
</dbReference>
<evidence type="ECO:0000256" key="3">
    <source>
        <dbReference type="ARBA" id="ARBA00023125"/>
    </source>
</evidence>
<evidence type="ECO:0000256" key="4">
    <source>
        <dbReference type="ARBA" id="ARBA00023163"/>
    </source>
</evidence>
<reference evidence="6 7" key="1">
    <citation type="submission" date="2024-03" db="EMBL/GenBank/DDBJ databases">
        <authorList>
            <person name="Jo J.-H."/>
        </authorList>
    </citation>
    <scope>NUCLEOTIDE SEQUENCE [LARGE SCALE GENOMIC DNA]</scope>
    <source>
        <strain evidence="6 7">AS3R-12</strain>
    </source>
</reference>
<sequence>MPTEAPALLATEAVSAPRLKRGRACEEGKKMHLDGMDLNLLVALDALLTERSVTRAASRLCVTQPAMSIALSKLRTQFADQLLERVGRQMELTPFGQQMVQPAKELLFDIRAVLNRQSEFNPENDSRNFHLLMSSSVAEIFGVPAMRSLRRAAPNLCCQIDIFVTAGLLRRLQDGDVDLAIQLYEPGLWDPINDADALASEPLYSDQYVLVVDQSNECFRKGVTYEAFCSTDHVETRFGGDFRSTVERALSALPERPRTALLVSTYALAIEALIGTSMTAVVPRQVAERSAHFGKIAIFEPPFKLAPLNHKLIWHRRNDNDPAHMWLRNFLKGFSQSSAFDAQ</sequence>
<dbReference type="SUPFAM" id="SSF46785">
    <property type="entry name" value="Winged helix' DNA-binding domain"/>
    <property type="match status" value="1"/>
</dbReference>
<evidence type="ECO:0000259" key="5">
    <source>
        <dbReference type="PROSITE" id="PS50931"/>
    </source>
</evidence>
<dbReference type="Pfam" id="PF00126">
    <property type="entry name" value="HTH_1"/>
    <property type="match status" value="1"/>
</dbReference>
<dbReference type="Gene3D" id="3.40.190.10">
    <property type="entry name" value="Periplasmic binding protein-like II"/>
    <property type="match status" value="2"/>
</dbReference>
<dbReference type="InterPro" id="IPR037402">
    <property type="entry name" value="YidZ_PBP2"/>
</dbReference>
<dbReference type="SUPFAM" id="SSF53850">
    <property type="entry name" value="Periplasmic binding protein-like II"/>
    <property type="match status" value="1"/>
</dbReference>
<keyword evidence="3" id="KW-0238">DNA-binding</keyword>
<comment type="similarity">
    <text evidence="1">Belongs to the LysR transcriptional regulatory family.</text>
</comment>
<dbReference type="PANTHER" id="PTHR30118">
    <property type="entry name" value="HTH-TYPE TRANSCRIPTIONAL REGULATOR LEUO-RELATED"/>
    <property type="match status" value="1"/>
</dbReference>
<protein>
    <submittedName>
        <fullName evidence="6">LysR family transcriptional regulator</fullName>
    </submittedName>
</protein>
<evidence type="ECO:0000313" key="7">
    <source>
        <dbReference type="Proteomes" id="UP001379235"/>
    </source>
</evidence>
<accession>A0ABU8SC67</accession>
<dbReference type="PANTHER" id="PTHR30118:SF15">
    <property type="entry name" value="TRANSCRIPTIONAL REGULATORY PROTEIN"/>
    <property type="match status" value="1"/>
</dbReference>
<evidence type="ECO:0000313" key="6">
    <source>
        <dbReference type="EMBL" id="MEJ6011485.1"/>
    </source>
</evidence>
<dbReference type="InterPro" id="IPR036390">
    <property type="entry name" value="WH_DNA-bd_sf"/>
</dbReference>
<comment type="caution">
    <text evidence="6">The sequence shown here is derived from an EMBL/GenBank/DDBJ whole genome shotgun (WGS) entry which is preliminary data.</text>
</comment>
<dbReference type="Proteomes" id="UP001379235">
    <property type="component" value="Unassembled WGS sequence"/>
</dbReference>
<keyword evidence="4" id="KW-0804">Transcription</keyword>
<dbReference type="CDD" id="cd08417">
    <property type="entry name" value="PBP2_Nitroaromatics_like"/>
    <property type="match status" value="1"/>
</dbReference>
<proteinExistence type="inferred from homology"/>
<dbReference type="RefSeq" id="WP_339968787.1">
    <property type="nucleotide sequence ID" value="NZ_JBBHJY010000009.1"/>
</dbReference>
<dbReference type="EMBL" id="JBBHJY010000009">
    <property type="protein sequence ID" value="MEJ6011485.1"/>
    <property type="molecule type" value="Genomic_DNA"/>
</dbReference>
<dbReference type="InterPro" id="IPR000847">
    <property type="entry name" value="LysR_HTH_N"/>
</dbReference>
<evidence type="ECO:0000256" key="1">
    <source>
        <dbReference type="ARBA" id="ARBA00009437"/>
    </source>
</evidence>
<gene>
    <name evidence="6" type="ORF">WG900_16345</name>
</gene>
<dbReference type="PRINTS" id="PR00039">
    <property type="entry name" value="HTHLYSR"/>
</dbReference>
<organism evidence="6 7">
    <name type="scientific">Novosphingobium aquae</name>
    <dbReference type="NCBI Taxonomy" id="3133435"/>
    <lineage>
        <taxon>Bacteria</taxon>
        <taxon>Pseudomonadati</taxon>
        <taxon>Pseudomonadota</taxon>
        <taxon>Alphaproteobacteria</taxon>
        <taxon>Sphingomonadales</taxon>
        <taxon>Sphingomonadaceae</taxon>
        <taxon>Novosphingobium</taxon>
    </lineage>
</organism>